<comment type="caution">
    <text evidence="2">The sequence shown here is derived from an EMBL/GenBank/DDBJ whole genome shotgun (WGS) entry which is preliminary data.</text>
</comment>
<dbReference type="EMBL" id="CAKOFQ010006652">
    <property type="protein sequence ID" value="CAH1953831.1"/>
    <property type="molecule type" value="Genomic_DNA"/>
</dbReference>
<feature type="region of interest" description="Disordered" evidence="1">
    <location>
        <begin position="159"/>
        <end position="197"/>
    </location>
</feature>
<organism evidence="2 3">
    <name type="scientific">Acanthoscelides obtectus</name>
    <name type="common">Bean weevil</name>
    <name type="synonym">Bruchus obtectus</name>
    <dbReference type="NCBI Taxonomy" id="200917"/>
    <lineage>
        <taxon>Eukaryota</taxon>
        <taxon>Metazoa</taxon>
        <taxon>Ecdysozoa</taxon>
        <taxon>Arthropoda</taxon>
        <taxon>Hexapoda</taxon>
        <taxon>Insecta</taxon>
        <taxon>Pterygota</taxon>
        <taxon>Neoptera</taxon>
        <taxon>Endopterygota</taxon>
        <taxon>Coleoptera</taxon>
        <taxon>Polyphaga</taxon>
        <taxon>Cucujiformia</taxon>
        <taxon>Chrysomeloidea</taxon>
        <taxon>Chrysomelidae</taxon>
        <taxon>Bruchinae</taxon>
        <taxon>Bruchini</taxon>
        <taxon>Acanthoscelides</taxon>
    </lineage>
</organism>
<evidence type="ECO:0000256" key="1">
    <source>
        <dbReference type="SAM" id="MobiDB-lite"/>
    </source>
</evidence>
<protein>
    <submittedName>
        <fullName evidence="2">Uncharacterized protein</fullName>
    </submittedName>
</protein>
<evidence type="ECO:0000313" key="3">
    <source>
        <dbReference type="Proteomes" id="UP001152888"/>
    </source>
</evidence>
<gene>
    <name evidence="2" type="ORF">ACAOBT_LOCUS241</name>
</gene>
<feature type="compositionally biased region" description="Basic and acidic residues" evidence="1">
    <location>
        <begin position="174"/>
        <end position="197"/>
    </location>
</feature>
<dbReference type="AlphaFoldDB" id="A0A9P0JIN5"/>
<feature type="compositionally biased region" description="Polar residues" evidence="1">
    <location>
        <begin position="159"/>
        <end position="171"/>
    </location>
</feature>
<sequence length="262" mass="29507">MDTEEDTNANGKTCEMLSFVGIIEKFPVLLPRLKEKRRMQSRRKGRLADQSGIKTSEAQIWKKLNKQKAGIKRKTDKNQTGNKKIQLRGCEAKFFTYMEGEINPLIGRVKGAISAGVRAPRTETEEVSLDCEQYESQLEENGSFITSVTGSFENASFSSAVPGTSAASSTVRRPVKEASLKNQEQKEKLPETNETRHLSTQELQRLVLLEQQQVFRLAKEILLQKKQDQDSRQNNCDSQGEVTEAQGTTTCNLEIPTFFNLN</sequence>
<evidence type="ECO:0000313" key="2">
    <source>
        <dbReference type="EMBL" id="CAH1953831.1"/>
    </source>
</evidence>
<reference evidence="2" key="1">
    <citation type="submission" date="2022-03" db="EMBL/GenBank/DDBJ databases">
        <authorList>
            <person name="Sayadi A."/>
        </authorList>
    </citation>
    <scope>NUCLEOTIDE SEQUENCE</scope>
</reference>
<accession>A0A9P0JIN5</accession>
<keyword evidence="3" id="KW-1185">Reference proteome</keyword>
<dbReference type="Proteomes" id="UP001152888">
    <property type="component" value="Unassembled WGS sequence"/>
</dbReference>
<name>A0A9P0JIN5_ACAOB</name>
<proteinExistence type="predicted"/>
<dbReference type="OrthoDB" id="6773400at2759"/>